<keyword evidence="2" id="KW-1185">Reference proteome</keyword>
<evidence type="ECO:0000313" key="2">
    <source>
        <dbReference type="Proteomes" id="UP001565447"/>
    </source>
</evidence>
<name>A0ACC6UE87_STRAO</name>
<sequence>MTGAPAAPVALSRSRGVLHALLDAPGRRNAVTPELLDALHAAVDTAEADPGCRVLVLSARGEHFCAGTDLTAPVPEPAAGPAAGPEAELPYWTLLDRLTRTPVVTVALVEGRATAGGAGLAAACDLVLAGPGARFRLTEALVGLVPAMALPFVARRTGEQRAFTATLLAEDLDAPAAVAAGLADLHAGEPAQALRRTLVALSRVDRSTAGALKTYRSRLFPRDARLGQDAGRVFLDRLTDPAVQPLLDRIPTPERAV</sequence>
<proteinExistence type="predicted"/>
<gene>
    <name evidence="1" type="ORF">RKD21_000047</name>
</gene>
<dbReference type="EMBL" id="JBGCBD010000001">
    <property type="protein sequence ID" value="MEY9809790.1"/>
    <property type="molecule type" value="Genomic_DNA"/>
</dbReference>
<reference evidence="1" key="1">
    <citation type="submission" date="2024-07" db="EMBL/GenBank/DDBJ databases">
        <title>Genome sequencing of plant associated microbes to promote plant fitness in Sorghum bicolor and Oryza sativa.</title>
        <authorList>
            <person name="Coleman-Derr D."/>
        </authorList>
    </citation>
    <scope>NUCLEOTIDE SEQUENCE</scope>
    <source>
        <strain evidence="1">SAI-173</strain>
    </source>
</reference>
<organism evidence="1 2">
    <name type="scientific">Streptomyces albogriseolus</name>
    <dbReference type="NCBI Taxonomy" id="1887"/>
    <lineage>
        <taxon>Bacteria</taxon>
        <taxon>Bacillati</taxon>
        <taxon>Actinomycetota</taxon>
        <taxon>Actinomycetes</taxon>
        <taxon>Kitasatosporales</taxon>
        <taxon>Streptomycetaceae</taxon>
        <taxon>Streptomyces</taxon>
        <taxon>Streptomyces albogriseolus group</taxon>
    </lineage>
</organism>
<protein>
    <submittedName>
        <fullName evidence="1">Polyketide biosynthesis enoyl-CoA hydratase PksH</fullName>
    </submittedName>
</protein>
<dbReference type="Proteomes" id="UP001565447">
    <property type="component" value="Unassembled WGS sequence"/>
</dbReference>
<evidence type="ECO:0000313" key="1">
    <source>
        <dbReference type="EMBL" id="MEY9809790.1"/>
    </source>
</evidence>
<comment type="caution">
    <text evidence="1">The sequence shown here is derived from an EMBL/GenBank/DDBJ whole genome shotgun (WGS) entry which is preliminary data.</text>
</comment>
<accession>A0ACC6UE87</accession>